<dbReference type="KEGG" id="tbr:Tb09.211.1560"/>
<accession>Q38E00</accession>
<reference evidence="1 2" key="2">
    <citation type="journal article" date="2005" name="Science">
        <title>The genome of the African trypanosome Trypanosoma brucei.</title>
        <authorList>
            <person name="Berriman M."/>
            <person name="Ghedin E."/>
            <person name="Hertz-Fowler C."/>
            <person name="Blandin G."/>
            <person name="Renauld H."/>
            <person name="Bartholomeu D.C."/>
            <person name="Lennard N.J."/>
            <person name="Caler E."/>
            <person name="Hamlin N.E."/>
            <person name="Haas B."/>
            <person name="Bohme U."/>
            <person name="Hannick L."/>
            <person name="Aslett M.A."/>
            <person name="Shallom J."/>
            <person name="Marcello L."/>
            <person name="Hou L."/>
            <person name="Wickstead B."/>
            <person name="Alsmark U.C."/>
            <person name="Arrowsmith C."/>
            <person name="Atkin R.J."/>
            <person name="Barron A.J."/>
            <person name="Bringaud F."/>
            <person name="Brooks K."/>
            <person name="Carrington M."/>
            <person name="Cherevach I."/>
            <person name="Chillingworth T.J."/>
            <person name="Churcher C."/>
            <person name="Clark L.N."/>
            <person name="Corton C.H."/>
            <person name="Cronin A."/>
            <person name="Davies R.M."/>
            <person name="Doggett J."/>
            <person name="Djikeng A."/>
            <person name="Feldblyum T."/>
            <person name="Field M.C."/>
            <person name="Fraser A."/>
            <person name="Goodhead I."/>
            <person name="Hance Z."/>
            <person name="Harper D."/>
            <person name="Harris B.R."/>
            <person name="Hauser H."/>
            <person name="Hostetler J."/>
            <person name="Ivens A."/>
            <person name="Jagels K."/>
            <person name="Johnson D."/>
            <person name="Johnson J."/>
            <person name="Jones K."/>
            <person name="Kerhornou A.X."/>
            <person name="Koo H."/>
            <person name="Larke N."/>
            <person name="Landfear S."/>
            <person name="Larkin C."/>
            <person name="Leech V."/>
            <person name="Line A."/>
            <person name="Lord A."/>
            <person name="Macleod A."/>
            <person name="Mooney P.J."/>
            <person name="Moule S."/>
            <person name="Martin D.M."/>
            <person name="Morgan G.W."/>
            <person name="Mungall K."/>
            <person name="Norbertczak H."/>
            <person name="Ormond D."/>
            <person name="Pai G."/>
            <person name="Peacock C.S."/>
            <person name="Peterson J."/>
            <person name="Quail M.A."/>
            <person name="Rabbinowitsch E."/>
            <person name="Rajandream M.A."/>
            <person name="Reitter C."/>
            <person name="Salzberg S.L."/>
            <person name="Sanders M."/>
            <person name="Schobel S."/>
            <person name="Sharp S."/>
            <person name="Simmonds M."/>
            <person name="Simpson A.J."/>
            <person name="Tallon L."/>
            <person name="Turner C.M."/>
            <person name="Tait A."/>
            <person name="Tivey A.R."/>
            <person name="Van Aken S."/>
            <person name="Walker D."/>
            <person name="Wanless D."/>
            <person name="Wang S."/>
            <person name="White B."/>
            <person name="White O."/>
            <person name="Whitehead S."/>
            <person name="Woodward J."/>
            <person name="Wortman J."/>
            <person name="Adams M.D."/>
            <person name="Embley T.M."/>
            <person name="Gull K."/>
            <person name="Ullu E."/>
            <person name="Barry J.D."/>
            <person name="Fairlamb A.H."/>
            <person name="Opperdoes F."/>
            <person name="Barrell B.G."/>
            <person name="Donelson J.E."/>
            <person name="Hall N."/>
            <person name="Fraser C.M."/>
            <person name="Melville S.E."/>
            <person name="El-Sayed N.M."/>
        </authorList>
    </citation>
    <scope>NUCLEOTIDE SEQUENCE [LARGE SCALE GENOMIC DNA]</scope>
    <source>
        <strain evidence="1 2">927/4 GUTat10.1</strain>
    </source>
</reference>
<name>Q38E00_TRYB2</name>
<organism evidence="1 2">
    <name type="scientific">Trypanosoma brucei brucei (strain 927/4 GUTat10.1)</name>
    <dbReference type="NCBI Taxonomy" id="185431"/>
    <lineage>
        <taxon>Eukaryota</taxon>
        <taxon>Discoba</taxon>
        <taxon>Euglenozoa</taxon>
        <taxon>Kinetoplastea</taxon>
        <taxon>Metakinetoplastina</taxon>
        <taxon>Trypanosomatida</taxon>
        <taxon>Trypanosomatidae</taxon>
        <taxon>Trypanosoma</taxon>
    </lineage>
</organism>
<dbReference type="AlphaFoldDB" id="Q38E00"/>
<gene>
    <name evidence="1" type="ORF">Tb09.211.1560</name>
</gene>
<keyword evidence="2" id="KW-1185">Reference proteome</keyword>
<dbReference type="RefSeq" id="XP_827300.1">
    <property type="nucleotide sequence ID" value="XM_822207.1"/>
</dbReference>
<dbReference type="GeneID" id="3660689"/>
<evidence type="ECO:0000313" key="1">
    <source>
        <dbReference type="EMBL" id="EAN76970.1"/>
    </source>
</evidence>
<dbReference type="EMBL" id="CM000207">
    <property type="protein sequence ID" value="EAN76970.1"/>
    <property type="molecule type" value="Genomic_DNA"/>
</dbReference>
<reference evidence="1 2" key="1">
    <citation type="journal article" date="2005" name="Science">
        <title>Comparative genomics of trypanosomatid parasitic protozoa.</title>
        <authorList>
            <person name="El-Sayed N.M."/>
            <person name="Myler P.J."/>
            <person name="Blandin G."/>
            <person name="Berriman M."/>
            <person name="Crabtree J."/>
            <person name="Aggarwal G."/>
            <person name="Caler E."/>
            <person name="Renauld H."/>
            <person name="Worthey E.A."/>
            <person name="Hertz-Fowler C."/>
            <person name="Ghedin E."/>
            <person name="Peacock C."/>
            <person name="Bartholomeu D.C."/>
            <person name="Haas B.J."/>
            <person name="Tran A.N."/>
            <person name="Wortman J.R."/>
            <person name="Alsmark U.C."/>
            <person name="Angiuoli S."/>
            <person name="Anupama A."/>
            <person name="Badger J."/>
            <person name="Bringaud F."/>
            <person name="Cadag E."/>
            <person name="Carlton J.M."/>
            <person name="Cerqueira G.C."/>
            <person name="Creasy T."/>
            <person name="Delcher A.L."/>
            <person name="Djikeng A."/>
            <person name="Embley T.M."/>
            <person name="Hauser C."/>
            <person name="Ivens A.C."/>
            <person name="Kummerfeld S.K."/>
            <person name="Pereira-Leal J.B."/>
            <person name="Nilsson D."/>
            <person name="Peterson J."/>
            <person name="Salzberg S.L."/>
            <person name="Shallom J."/>
            <person name="Silva J.C."/>
            <person name="Sundaram J."/>
            <person name="Westenberger S."/>
            <person name="White O."/>
            <person name="Melville S.E."/>
            <person name="Donelson J.E."/>
            <person name="Andersson B."/>
            <person name="Stuart K.D."/>
            <person name="Hall N."/>
        </authorList>
    </citation>
    <scope>NUCLEOTIDE SEQUENCE [LARGE SCALE GENOMIC DNA]</scope>
    <source>
        <strain evidence="1 2">927/4 GUTat10.1</strain>
    </source>
</reference>
<dbReference type="PaxDb" id="5691-EAN76970"/>
<dbReference type="InParanoid" id="Q38E00"/>
<sequence length="116" mass="13468">MGAEMHSCSVKRFSVARLRTSAPAHTHTHTHTHRTELMTRLITQKALTQHGRRQKVYWARFGAANPSILIQSFQTMSLANAGMSWGRMNGIRKPHEVCGAFSRLPRQRYRLLWWLR</sequence>
<proteinExistence type="predicted"/>
<protein>
    <submittedName>
        <fullName evidence="1">Uncharacterized protein</fullName>
    </submittedName>
</protein>
<evidence type="ECO:0000313" key="2">
    <source>
        <dbReference type="Proteomes" id="UP000008524"/>
    </source>
</evidence>
<dbReference type="Proteomes" id="UP000008524">
    <property type="component" value="Chromosome 9"/>
</dbReference>